<evidence type="ECO:0000256" key="6">
    <source>
        <dbReference type="ARBA" id="ARBA00022989"/>
    </source>
</evidence>
<dbReference type="InterPro" id="IPR036640">
    <property type="entry name" value="ABC1_TM_sf"/>
</dbReference>
<dbReference type="Proteomes" id="UP000297777">
    <property type="component" value="Unassembled WGS sequence"/>
</dbReference>
<evidence type="ECO:0000256" key="3">
    <source>
        <dbReference type="ARBA" id="ARBA00022692"/>
    </source>
</evidence>
<keyword evidence="3 10" id="KW-0812">Transmembrane</keyword>
<keyword evidence="2" id="KW-0813">Transport</keyword>
<feature type="region of interest" description="Disordered" evidence="9">
    <location>
        <begin position="1364"/>
        <end position="1390"/>
    </location>
</feature>
<feature type="compositionally biased region" description="Basic and acidic residues" evidence="9">
    <location>
        <begin position="1086"/>
        <end position="1095"/>
    </location>
</feature>
<feature type="transmembrane region" description="Helical" evidence="10">
    <location>
        <begin position="123"/>
        <end position="143"/>
    </location>
</feature>
<dbReference type="InterPro" id="IPR011527">
    <property type="entry name" value="ABC1_TM_dom"/>
</dbReference>
<dbReference type="GO" id="GO:0005774">
    <property type="term" value="C:vacuolar membrane"/>
    <property type="evidence" value="ECO:0007669"/>
    <property type="project" value="TreeGrafter"/>
</dbReference>
<keyword evidence="7 10" id="KW-0472">Membrane</keyword>
<feature type="region of interest" description="Disordered" evidence="9">
    <location>
        <begin position="964"/>
        <end position="1005"/>
    </location>
</feature>
<dbReference type="PROSITE" id="PS50929">
    <property type="entry name" value="ABC_TM1F"/>
    <property type="match status" value="1"/>
</dbReference>
<dbReference type="FunFam" id="3.40.50.300:FF:000186">
    <property type="entry name" value="ATP-binding cassette sub-family B member 7, mitochondrial"/>
    <property type="match status" value="1"/>
</dbReference>
<keyword evidence="4" id="KW-0547">Nucleotide-binding</keyword>
<dbReference type="GO" id="GO:0005524">
    <property type="term" value="F:ATP binding"/>
    <property type="evidence" value="ECO:0007669"/>
    <property type="project" value="UniProtKB-KW"/>
</dbReference>
<feature type="transmembrane region" description="Helical" evidence="10">
    <location>
        <begin position="57"/>
        <end position="81"/>
    </location>
</feature>
<dbReference type="GO" id="GO:0140359">
    <property type="term" value="F:ABC-type transporter activity"/>
    <property type="evidence" value="ECO:0007669"/>
    <property type="project" value="InterPro"/>
</dbReference>
<dbReference type="PROSITE" id="PS00211">
    <property type="entry name" value="ABC_TRANSPORTER_1"/>
    <property type="match status" value="1"/>
</dbReference>
<evidence type="ECO:0000256" key="5">
    <source>
        <dbReference type="ARBA" id="ARBA00022840"/>
    </source>
</evidence>
<feature type="transmembrane region" description="Helical" evidence="10">
    <location>
        <begin position="22"/>
        <end position="45"/>
    </location>
</feature>
<feature type="transmembrane region" description="Helical" evidence="10">
    <location>
        <begin position="155"/>
        <end position="176"/>
    </location>
</feature>
<dbReference type="InterPro" id="IPR003593">
    <property type="entry name" value="AAA+_ATPase"/>
</dbReference>
<feature type="region of interest" description="Disordered" evidence="9">
    <location>
        <begin position="1199"/>
        <end position="1272"/>
    </location>
</feature>
<feature type="region of interest" description="Disordered" evidence="9">
    <location>
        <begin position="1602"/>
        <end position="1661"/>
    </location>
</feature>
<feature type="domain" description="ABC transporter" evidence="11">
    <location>
        <begin position="610"/>
        <end position="844"/>
    </location>
</feature>
<evidence type="ECO:0000256" key="4">
    <source>
        <dbReference type="ARBA" id="ARBA00022741"/>
    </source>
</evidence>
<feature type="compositionally biased region" description="Basic and acidic residues" evidence="9">
    <location>
        <begin position="1242"/>
        <end position="1272"/>
    </location>
</feature>
<evidence type="ECO:0000256" key="7">
    <source>
        <dbReference type="ARBA" id="ARBA00023136"/>
    </source>
</evidence>
<feature type="compositionally biased region" description="Low complexity" evidence="9">
    <location>
        <begin position="974"/>
        <end position="993"/>
    </location>
</feature>
<feature type="transmembrane region" description="Helical" evidence="10">
    <location>
        <begin position="93"/>
        <end position="111"/>
    </location>
</feature>
<feature type="transmembrane region" description="Helical" evidence="10">
    <location>
        <begin position="287"/>
        <end position="306"/>
    </location>
</feature>
<dbReference type="InterPro" id="IPR027417">
    <property type="entry name" value="P-loop_NTPase"/>
</dbReference>
<feature type="region of interest" description="Disordered" evidence="9">
    <location>
        <begin position="189"/>
        <end position="243"/>
    </location>
</feature>
<keyword evidence="6 10" id="KW-1133">Transmembrane helix</keyword>
<protein>
    <recommendedName>
        <fullName evidence="15">ABC transporter domain-containing protein</fullName>
    </recommendedName>
</protein>
<evidence type="ECO:0000256" key="9">
    <source>
        <dbReference type="SAM" id="MobiDB-lite"/>
    </source>
</evidence>
<feature type="transmembrane region" description="Helical" evidence="10">
    <location>
        <begin position="408"/>
        <end position="426"/>
    </location>
</feature>
<feature type="compositionally biased region" description="Basic and acidic residues" evidence="9">
    <location>
        <begin position="913"/>
        <end position="926"/>
    </location>
</feature>
<dbReference type="InterPro" id="IPR017871">
    <property type="entry name" value="ABC_transporter-like_CS"/>
</dbReference>
<dbReference type="PROSITE" id="PS50893">
    <property type="entry name" value="ABC_TRANSPORTER_2"/>
    <property type="match status" value="1"/>
</dbReference>
<evidence type="ECO:0000256" key="8">
    <source>
        <dbReference type="ARBA" id="ARBA00024363"/>
    </source>
</evidence>
<keyword evidence="14" id="KW-1185">Reference proteome</keyword>
<dbReference type="PANTHER" id="PTHR24221">
    <property type="entry name" value="ATP-BINDING CASSETTE SUB-FAMILY B"/>
    <property type="match status" value="1"/>
</dbReference>
<feature type="compositionally biased region" description="Basic and acidic residues" evidence="9">
    <location>
        <begin position="890"/>
        <end position="903"/>
    </location>
</feature>
<feature type="transmembrane region" description="Helical" evidence="10">
    <location>
        <begin position="432"/>
        <end position="452"/>
    </location>
</feature>
<dbReference type="EMBL" id="PQXH01000004">
    <property type="protein sequence ID" value="TGO19442.1"/>
    <property type="molecule type" value="Genomic_DNA"/>
</dbReference>
<gene>
    <name evidence="13" type="ORF">BTUL_0004g00780</name>
</gene>
<dbReference type="OrthoDB" id="6500128at2759"/>
<feature type="compositionally biased region" description="Basic and acidic residues" evidence="9">
    <location>
        <begin position="189"/>
        <end position="198"/>
    </location>
</feature>
<feature type="compositionally biased region" description="Polar residues" evidence="9">
    <location>
        <begin position="1067"/>
        <end position="1085"/>
    </location>
</feature>
<feature type="compositionally biased region" description="Polar residues" evidence="9">
    <location>
        <begin position="1209"/>
        <end position="1221"/>
    </location>
</feature>
<dbReference type="Gene3D" id="1.20.1560.10">
    <property type="entry name" value="ABC transporter type 1, transmembrane domain"/>
    <property type="match status" value="1"/>
</dbReference>
<dbReference type="CDD" id="cd18583">
    <property type="entry name" value="ABC_6TM_HMT1"/>
    <property type="match status" value="1"/>
</dbReference>
<keyword evidence="5" id="KW-0067">ATP-binding</keyword>
<evidence type="ECO:0000259" key="12">
    <source>
        <dbReference type="PROSITE" id="PS50929"/>
    </source>
</evidence>
<evidence type="ECO:0000256" key="1">
    <source>
        <dbReference type="ARBA" id="ARBA00004141"/>
    </source>
</evidence>
<feature type="compositionally biased region" description="Polar residues" evidence="9">
    <location>
        <begin position="994"/>
        <end position="1005"/>
    </location>
</feature>
<dbReference type="Pfam" id="PF00005">
    <property type="entry name" value="ABC_tran"/>
    <property type="match status" value="1"/>
</dbReference>
<name>A0A4Z1F991_9HELO</name>
<dbReference type="GO" id="GO:0000041">
    <property type="term" value="P:transition metal ion transport"/>
    <property type="evidence" value="ECO:0007669"/>
    <property type="project" value="UniProtKB-ARBA"/>
</dbReference>
<dbReference type="InterPro" id="IPR003439">
    <property type="entry name" value="ABC_transporter-like_ATP-bd"/>
</dbReference>
<feature type="region of interest" description="Disordered" evidence="9">
    <location>
        <begin position="852"/>
        <end position="874"/>
    </location>
</feature>
<evidence type="ECO:0000313" key="13">
    <source>
        <dbReference type="EMBL" id="TGO19442.1"/>
    </source>
</evidence>
<feature type="transmembrane region" description="Helical" evidence="10">
    <location>
        <begin position="512"/>
        <end position="538"/>
    </location>
</feature>
<dbReference type="SMART" id="SM00382">
    <property type="entry name" value="AAA"/>
    <property type="match status" value="1"/>
</dbReference>
<evidence type="ECO:0000259" key="11">
    <source>
        <dbReference type="PROSITE" id="PS50893"/>
    </source>
</evidence>
<feature type="compositionally biased region" description="Basic residues" evidence="9">
    <location>
        <begin position="855"/>
        <end position="864"/>
    </location>
</feature>
<dbReference type="InterPro" id="IPR039421">
    <property type="entry name" value="Type_1_exporter"/>
</dbReference>
<dbReference type="SUPFAM" id="SSF90123">
    <property type="entry name" value="ABC transporter transmembrane region"/>
    <property type="match status" value="1"/>
</dbReference>
<feature type="compositionally biased region" description="Acidic residues" evidence="9">
    <location>
        <begin position="221"/>
        <end position="232"/>
    </location>
</feature>
<evidence type="ECO:0008006" key="15">
    <source>
        <dbReference type="Google" id="ProtNLM"/>
    </source>
</evidence>
<dbReference type="CDD" id="cd03253">
    <property type="entry name" value="ABCC_ATM1_transporter"/>
    <property type="match status" value="1"/>
</dbReference>
<feature type="region of interest" description="Disordered" evidence="9">
    <location>
        <begin position="888"/>
        <end position="931"/>
    </location>
</feature>
<sequence length="1661" mass="182325">METTLTPVASPNLWFALKILRYAYPTLVFFYFFIALGITVCYMQAEKSQFQGQYVRRGLILCFIGSLTGTYAVEIIVAIIKSSVENWNPGQDRVVYLISSTLVFLVQIIALGDTESPTWYPYYGTWCIGLCVELCLIILPNVFSPPPNSALDYLLISIQAIRIFNLIALPVIYLFIRDSDRAPEIIDTERQSLLKKPSDPSSSESSTLNGNGYGTTGEPTTQDEEDAGDESDTASVASEDSYLKDQRKSKEAIAKRLKEDGNWWTYLKGFSMFIPFVWPVHHKMLQFRAVLVAITLLASNALNLLVPIQFGIMVQSLINYTGGDHSHNIWTPVLLYSLLRYINGGSCLTVIRTWLWNPLEQYAYKTLSLAAHSHIMNLSSDFHDSKSSSDLFQVVHGGRSVADLMEMICFQVLPMIIDLVIAFIYFGAFGPYMFLVLVVTFVSYMYATVKLISMRTNQRRDYITFARKEWTTGQESLDGWTTANLFNMVPYENERYSGVIKEHIDSKWAYEWFWYIASMAKSLIMCFGLTGVLCLGAYSVVYEGQTVGNFTTLLMFWGQIQEPLSFLASAYRTISSSLIDAERLLELLKTEPSIKEAPNAKDLEITKCEIEFNDVCFSYDERKPILKNVSFFAPGGKTIAFVGETGGGKSTMLKLMDRFYDVKSGSIKIDGQDIRDITMHSLRSHVGVVPQDPTLFNDTVMNNIRYARLDATDEEVYEACKAAAVHDKIMKFADGYNSKVGDRGVKLSGGEKQRVAIARAILKQPKIILLDEATSAVDTETEQKIQEGFNALCTGRTTFIVAHRLSTVMNADHIVVVMDGQIVEQGSHDKLFHSKGRYADLWAKQIFVKPSDRKSRSKSRSKSPAKKEATLVNDLSTEDKTVTLAKAAKGVKDHNHSQDDGKGVDNGTSSSGKSKDESKRKADELNHANLLSKTDSSKLKITNLSKPKFPASNLEVQIKQQTLGGIPRPTPVHRPATTPQPATATARPTNTNPHITTSRSSSPQRKFFTTQSIEQACKAHPPESPPRPPILSQPRSLFSTGNLPVPIHAKNVLDHPNPWGEEHPCRTPSSTHPMLSSQSVPTSANLKHEKVDNGSKADNGGLESGKSEGNVQDKVEKLDKSLPKGLPKGLPRGAMFVQLPKHLMNEPVEERQRRTSAAETPAHTAAASELTPLLVSKNSPIYTGPSFSSPRDIIKAQKKQLAKERRKSGSSSRTISESVNAVSPAPIIETSSVQSATPVKVQTKEAAKEQRKRDKEERKAESLRKKEDSIRRKAEKKLKKHGIGTAVAAGDEDGIAGYGTATTGIATSEMNTNNIVVDQPGTSRFDGFTDGTVESYTDISNSVQGEIADDITIPTTARLAVDAQYPQRDRRIHSKSEPSGNSFSLELDGAGTGSQDTIIIVREGDGGSENGTNSLIRYPSVNGDGVAIGTPRPGERKGILKNFAQEKRRVSAPAREGMRYEGREGRGGLKRRERIPTPMAMVGGLIEPGLGVGVPVMSERERERGPPVSLGRSLRLSLNGDGDGDGDGNMRGQAQTEHFVSAGRRMYMGGGLMRGKRRQWRIRSRAVESAWKGERGVGEEMGGSGSMDANANLRMGMVETGSFEGAGREREGSVSLGLSEKEGGGMQRGGEGGDGDGDEEAQGSGKGKGKGKGGVRFADDV</sequence>
<dbReference type="GO" id="GO:0016887">
    <property type="term" value="F:ATP hydrolysis activity"/>
    <property type="evidence" value="ECO:0007669"/>
    <property type="project" value="InterPro"/>
</dbReference>
<evidence type="ECO:0000313" key="14">
    <source>
        <dbReference type="Proteomes" id="UP000297777"/>
    </source>
</evidence>
<organism evidence="13 14">
    <name type="scientific">Botrytis tulipae</name>
    <dbReference type="NCBI Taxonomy" id="87230"/>
    <lineage>
        <taxon>Eukaryota</taxon>
        <taxon>Fungi</taxon>
        <taxon>Dikarya</taxon>
        <taxon>Ascomycota</taxon>
        <taxon>Pezizomycotina</taxon>
        <taxon>Leotiomycetes</taxon>
        <taxon>Helotiales</taxon>
        <taxon>Sclerotiniaceae</taxon>
        <taxon>Botrytis</taxon>
    </lineage>
</organism>
<accession>A0A4Z1F991</accession>
<feature type="compositionally biased region" description="Basic residues" evidence="9">
    <location>
        <begin position="1199"/>
        <end position="1208"/>
    </location>
</feature>
<comment type="similarity">
    <text evidence="8">Belongs to the ABC transporter superfamily. ABCB family. Heavy Metal importer (TC 3.A.1.210) subfamily.</text>
</comment>
<dbReference type="Gene3D" id="3.40.50.300">
    <property type="entry name" value="P-loop containing nucleotide triphosphate hydrolases"/>
    <property type="match status" value="1"/>
</dbReference>
<dbReference type="SUPFAM" id="SSF52540">
    <property type="entry name" value="P-loop containing nucleoside triphosphate hydrolases"/>
    <property type="match status" value="1"/>
</dbReference>
<evidence type="ECO:0000256" key="2">
    <source>
        <dbReference type="ARBA" id="ARBA00022448"/>
    </source>
</evidence>
<proteinExistence type="inferred from homology"/>
<feature type="domain" description="ABC transmembrane type-1" evidence="12">
    <location>
        <begin position="290"/>
        <end position="576"/>
    </location>
</feature>
<comment type="subcellular location">
    <subcellularLocation>
        <location evidence="1">Membrane</location>
        <topology evidence="1">Multi-pass membrane protein</topology>
    </subcellularLocation>
</comment>
<dbReference type="PANTHER" id="PTHR24221:SF651">
    <property type="entry name" value="HEAVY METAL TOLERANCE PROTEIN"/>
    <property type="match status" value="1"/>
</dbReference>
<evidence type="ECO:0000256" key="10">
    <source>
        <dbReference type="SAM" id="Phobius"/>
    </source>
</evidence>
<comment type="caution">
    <text evidence="13">The sequence shown here is derived from an EMBL/GenBank/DDBJ whole genome shotgun (WGS) entry which is preliminary data.</text>
</comment>
<dbReference type="Pfam" id="PF00664">
    <property type="entry name" value="ABC_membrane"/>
    <property type="match status" value="1"/>
</dbReference>
<feature type="region of interest" description="Disordered" evidence="9">
    <location>
        <begin position="1053"/>
        <end position="1115"/>
    </location>
</feature>
<reference evidence="13 14" key="1">
    <citation type="submission" date="2017-12" db="EMBL/GenBank/DDBJ databases">
        <title>Comparative genomics of Botrytis spp.</title>
        <authorList>
            <person name="Valero-Jimenez C.A."/>
            <person name="Tapia P."/>
            <person name="Veloso J."/>
            <person name="Silva-Moreno E."/>
            <person name="Staats M."/>
            <person name="Valdes J.H."/>
            <person name="Van Kan J.A.L."/>
        </authorList>
    </citation>
    <scope>NUCLEOTIDE SEQUENCE [LARGE SCALE GENOMIC DNA]</scope>
    <source>
        <strain evidence="13 14">Bt9001</strain>
    </source>
</reference>